<evidence type="ECO:0000313" key="2">
    <source>
        <dbReference type="EMBL" id="KAF0927586.1"/>
    </source>
</evidence>
<reference evidence="2 3" key="1">
    <citation type="submission" date="2019-11" db="EMBL/GenBank/DDBJ databases">
        <title>Whole genome sequence of Oryza granulata.</title>
        <authorList>
            <person name="Li W."/>
        </authorList>
    </citation>
    <scope>NUCLEOTIDE SEQUENCE [LARGE SCALE GENOMIC DNA]</scope>
    <source>
        <strain evidence="3">cv. Menghai</strain>
        <tissue evidence="2">Leaf</tissue>
    </source>
</reference>
<dbReference type="EMBL" id="SPHZ02000003">
    <property type="protein sequence ID" value="KAF0927586.1"/>
    <property type="molecule type" value="Genomic_DNA"/>
</dbReference>
<accession>A0A6G1ESG9</accession>
<dbReference type="Proteomes" id="UP000479710">
    <property type="component" value="Unassembled WGS sequence"/>
</dbReference>
<name>A0A6G1ESG9_9ORYZ</name>
<organism evidence="2 3">
    <name type="scientific">Oryza meyeriana var. granulata</name>
    <dbReference type="NCBI Taxonomy" id="110450"/>
    <lineage>
        <taxon>Eukaryota</taxon>
        <taxon>Viridiplantae</taxon>
        <taxon>Streptophyta</taxon>
        <taxon>Embryophyta</taxon>
        <taxon>Tracheophyta</taxon>
        <taxon>Spermatophyta</taxon>
        <taxon>Magnoliopsida</taxon>
        <taxon>Liliopsida</taxon>
        <taxon>Poales</taxon>
        <taxon>Poaceae</taxon>
        <taxon>BOP clade</taxon>
        <taxon>Oryzoideae</taxon>
        <taxon>Oryzeae</taxon>
        <taxon>Oryzinae</taxon>
        <taxon>Oryza</taxon>
        <taxon>Oryza meyeriana</taxon>
    </lineage>
</organism>
<feature type="region of interest" description="Disordered" evidence="1">
    <location>
        <begin position="1"/>
        <end position="22"/>
    </location>
</feature>
<dbReference type="AlphaFoldDB" id="A0A6G1ESG9"/>
<feature type="compositionally biased region" description="Polar residues" evidence="1">
    <location>
        <begin position="1"/>
        <end position="10"/>
    </location>
</feature>
<protein>
    <submittedName>
        <fullName evidence="2">Uncharacterized protein</fullName>
    </submittedName>
</protein>
<sequence>LGFSPDQSCRPTLHLPRRSGGTRAKLPSDLCHNRLQAYSKITALQSPQHCCPTKSSDSCRCHIVLPCGAIQSTTTLDSYA</sequence>
<proteinExistence type="predicted"/>
<gene>
    <name evidence="2" type="ORF">E2562_034471</name>
</gene>
<comment type="caution">
    <text evidence="2">The sequence shown here is derived from an EMBL/GenBank/DDBJ whole genome shotgun (WGS) entry which is preliminary data.</text>
</comment>
<feature type="non-terminal residue" evidence="2">
    <location>
        <position position="1"/>
    </location>
</feature>
<keyword evidence="3" id="KW-1185">Reference proteome</keyword>
<evidence type="ECO:0000256" key="1">
    <source>
        <dbReference type="SAM" id="MobiDB-lite"/>
    </source>
</evidence>
<evidence type="ECO:0000313" key="3">
    <source>
        <dbReference type="Proteomes" id="UP000479710"/>
    </source>
</evidence>